<keyword evidence="15" id="KW-1185">Reference proteome</keyword>
<keyword evidence="7 11" id="KW-0067">ATP-binding</keyword>
<dbReference type="InterPro" id="IPR013221">
    <property type="entry name" value="Mur_ligase_cen"/>
</dbReference>
<dbReference type="SUPFAM" id="SSF53623">
    <property type="entry name" value="MurD-like peptide ligases, catalytic domain"/>
    <property type="match status" value="1"/>
</dbReference>
<evidence type="ECO:0000256" key="11">
    <source>
        <dbReference type="PIRNR" id="PIRNR001563"/>
    </source>
</evidence>
<dbReference type="AlphaFoldDB" id="A0A9X1CF08"/>
<proteinExistence type="inferred from homology"/>
<dbReference type="Pfam" id="PF08245">
    <property type="entry name" value="Mur_ligase_M"/>
    <property type="match status" value="1"/>
</dbReference>
<evidence type="ECO:0000256" key="7">
    <source>
        <dbReference type="ARBA" id="ARBA00022840"/>
    </source>
</evidence>
<evidence type="ECO:0000256" key="6">
    <source>
        <dbReference type="ARBA" id="ARBA00022741"/>
    </source>
</evidence>
<feature type="domain" description="Mur ligase C-terminal" evidence="12">
    <location>
        <begin position="292"/>
        <end position="396"/>
    </location>
</feature>
<dbReference type="RefSeq" id="WP_149475501.1">
    <property type="nucleotide sequence ID" value="NZ_JAGGMB010000004.1"/>
</dbReference>
<dbReference type="GO" id="GO:0005524">
    <property type="term" value="F:ATP binding"/>
    <property type="evidence" value="ECO:0007669"/>
    <property type="project" value="UniProtKB-KW"/>
</dbReference>
<evidence type="ECO:0000256" key="8">
    <source>
        <dbReference type="ARBA" id="ARBA00022842"/>
    </source>
</evidence>
<evidence type="ECO:0000256" key="1">
    <source>
        <dbReference type="ARBA" id="ARBA00001946"/>
    </source>
</evidence>
<evidence type="ECO:0000259" key="12">
    <source>
        <dbReference type="Pfam" id="PF02875"/>
    </source>
</evidence>
<accession>A0A9X1CF08</accession>
<comment type="caution">
    <text evidence="14">The sequence shown here is derived from an EMBL/GenBank/DDBJ whole genome shotgun (WGS) entry which is preliminary data.</text>
</comment>
<feature type="domain" description="Mur ligase central" evidence="13">
    <location>
        <begin position="46"/>
        <end position="265"/>
    </location>
</feature>
<evidence type="ECO:0000313" key="14">
    <source>
        <dbReference type="EMBL" id="MBP2077440.1"/>
    </source>
</evidence>
<dbReference type="EMBL" id="JAGGMB010000004">
    <property type="protein sequence ID" value="MBP2077440.1"/>
    <property type="molecule type" value="Genomic_DNA"/>
</dbReference>
<comment type="similarity">
    <text evidence="2 11">Belongs to the folylpolyglutamate synthase family.</text>
</comment>
<evidence type="ECO:0000259" key="13">
    <source>
        <dbReference type="Pfam" id="PF08245"/>
    </source>
</evidence>
<organism evidence="14 15">
    <name type="scientific">Oceanobacillus polygoni</name>
    <dbReference type="NCBI Taxonomy" id="1235259"/>
    <lineage>
        <taxon>Bacteria</taxon>
        <taxon>Bacillati</taxon>
        <taxon>Bacillota</taxon>
        <taxon>Bacilli</taxon>
        <taxon>Bacillales</taxon>
        <taxon>Bacillaceae</taxon>
        <taxon>Oceanobacillus</taxon>
    </lineage>
</organism>
<evidence type="ECO:0000256" key="10">
    <source>
        <dbReference type="ARBA" id="ARBA00047493"/>
    </source>
</evidence>
<dbReference type="Gene3D" id="3.40.1190.10">
    <property type="entry name" value="Mur-like, catalytic domain"/>
    <property type="match status" value="1"/>
</dbReference>
<dbReference type="PANTHER" id="PTHR11136:SF0">
    <property type="entry name" value="DIHYDROFOLATE SYNTHETASE-RELATED"/>
    <property type="match status" value="1"/>
</dbReference>
<name>A0A9X1CF08_9BACI</name>
<keyword evidence="5" id="KW-0479">Metal-binding</keyword>
<protein>
    <recommendedName>
        <fullName evidence="3">tetrahydrofolate synthase</fullName>
        <ecNumber evidence="3">6.3.2.17</ecNumber>
    </recommendedName>
    <alternativeName>
        <fullName evidence="9">Tetrahydrofolylpolyglutamate synthase</fullName>
    </alternativeName>
</protein>
<evidence type="ECO:0000256" key="2">
    <source>
        <dbReference type="ARBA" id="ARBA00008276"/>
    </source>
</evidence>
<dbReference type="Pfam" id="PF02875">
    <property type="entry name" value="Mur_ligase_C"/>
    <property type="match status" value="1"/>
</dbReference>
<reference evidence="14" key="1">
    <citation type="submission" date="2021-03" db="EMBL/GenBank/DDBJ databases">
        <title>Genomic Encyclopedia of Type Strains, Phase IV (KMG-IV): sequencing the most valuable type-strain genomes for metagenomic binning, comparative biology and taxonomic classification.</title>
        <authorList>
            <person name="Goeker M."/>
        </authorList>
    </citation>
    <scope>NUCLEOTIDE SEQUENCE</scope>
    <source>
        <strain evidence="14">DSM 107338</strain>
    </source>
</reference>
<dbReference type="GO" id="GO:0005737">
    <property type="term" value="C:cytoplasm"/>
    <property type="evidence" value="ECO:0007669"/>
    <property type="project" value="TreeGrafter"/>
</dbReference>
<dbReference type="GO" id="GO:0004326">
    <property type="term" value="F:tetrahydrofolylpolyglutamate synthase activity"/>
    <property type="evidence" value="ECO:0007669"/>
    <property type="project" value="UniProtKB-EC"/>
</dbReference>
<evidence type="ECO:0000256" key="9">
    <source>
        <dbReference type="ARBA" id="ARBA00030592"/>
    </source>
</evidence>
<sequence length="423" mass="46541">MFTTFQEIEAFFNSRKAFGIKPGLDRIHRLLALLNHPEKSVPAIHVAGTNGKGSTIQFIKNALQANDVKVGVFTSPSLTGLTGHLLIDDSEISEPTFIDLCNELYPHVLQLDQEHNPPTEFEIITAIGFLYFSQGVDIALIEAGMGGREDTTNCFHPILSIITNVAKDHTAFLGDSISEIAYQKAGIIKVNSPVIVGDLEAEALAVIIAEANKCNAPVYQLGENFSYNRNKDRSMTWFNNGRTVKTNLQMYGEYQFQNASIALMALEKLVDAGYQISFTKAALAIGQTKLAGRFEIVNKDPLVILDGAHNSAGVAAFIKTVNEHFTADEKHVLVAVFKDKELDAMLEQLGASFTSITLTSFQHPRAANAEDLYQLTSTSEKHIATDWKEEVNQILQGKGSGVRFITGSLNFISLVREYILSRK</sequence>
<gene>
    <name evidence="14" type="ORF">J2Z64_001692</name>
</gene>
<evidence type="ECO:0000313" key="15">
    <source>
        <dbReference type="Proteomes" id="UP001138793"/>
    </source>
</evidence>
<dbReference type="SUPFAM" id="SSF53244">
    <property type="entry name" value="MurD-like peptide ligases, peptide-binding domain"/>
    <property type="match status" value="1"/>
</dbReference>
<keyword evidence="4 11" id="KW-0436">Ligase</keyword>
<dbReference type="PANTHER" id="PTHR11136">
    <property type="entry name" value="FOLYLPOLYGLUTAMATE SYNTHASE-RELATED"/>
    <property type="match status" value="1"/>
</dbReference>
<dbReference type="NCBIfam" id="TIGR01499">
    <property type="entry name" value="folC"/>
    <property type="match status" value="1"/>
</dbReference>
<keyword evidence="6 11" id="KW-0547">Nucleotide-binding</keyword>
<evidence type="ECO:0000256" key="4">
    <source>
        <dbReference type="ARBA" id="ARBA00022598"/>
    </source>
</evidence>
<comment type="catalytic activity">
    <reaction evidence="10">
        <text>(6S)-5,6,7,8-tetrahydrofolyl-(gamma-L-Glu)(n) + L-glutamate + ATP = (6S)-5,6,7,8-tetrahydrofolyl-(gamma-L-Glu)(n+1) + ADP + phosphate + H(+)</text>
        <dbReference type="Rhea" id="RHEA:10580"/>
        <dbReference type="Rhea" id="RHEA-COMP:14738"/>
        <dbReference type="Rhea" id="RHEA-COMP:14740"/>
        <dbReference type="ChEBI" id="CHEBI:15378"/>
        <dbReference type="ChEBI" id="CHEBI:29985"/>
        <dbReference type="ChEBI" id="CHEBI:30616"/>
        <dbReference type="ChEBI" id="CHEBI:43474"/>
        <dbReference type="ChEBI" id="CHEBI:141005"/>
        <dbReference type="ChEBI" id="CHEBI:456216"/>
        <dbReference type="EC" id="6.3.2.17"/>
    </reaction>
</comment>
<dbReference type="GO" id="GO:0008841">
    <property type="term" value="F:dihydrofolate synthase activity"/>
    <property type="evidence" value="ECO:0007669"/>
    <property type="project" value="TreeGrafter"/>
</dbReference>
<dbReference type="PIRSF" id="PIRSF001563">
    <property type="entry name" value="Folylpolyglu_synth"/>
    <property type="match status" value="1"/>
</dbReference>
<dbReference type="FunFam" id="3.40.1190.10:FF:000011">
    <property type="entry name" value="Folylpolyglutamate synthase/dihydrofolate synthase"/>
    <property type="match status" value="1"/>
</dbReference>
<dbReference type="Proteomes" id="UP001138793">
    <property type="component" value="Unassembled WGS sequence"/>
</dbReference>
<dbReference type="OrthoDB" id="9809356at2"/>
<dbReference type="GO" id="GO:0046872">
    <property type="term" value="F:metal ion binding"/>
    <property type="evidence" value="ECO:0007669"/>
    <property type="project" value="UniProtKB-KW"/>
</dbReference>
<dbReference type="InterPro" id="IPR004101">
    <property type="entry name" value="Mur_ligase_C"/>
</dbReference>
<dbReference type="InterPro" id="IPR036615">
    <property type="entry name" value="Mur_ligase_C_dom_sf"/>
</dbReference>
<dbReference type="InterPro" id="IPR036565">
    <property type="entry name" value="Mur-like_cat_sf"/>
</dbReference>
<dbReference type="EC" id="6.3.2.17" evidence="3"/>
<comment type="cofactor">
    <cofactor evidence="1">
        <name>Mg(2+)</name>
        <dbReference type="ChEBI" id="CHEBI:18420"/>
    </cofactor>
</comment>
<dbReference type="InterPro" id="IPR001645">
    <property type="entry name" value="Folylpolyglutamate_synth"/>
</dbReference>
<keyword evidence="8" id="KW-0460">Magnesium</keyword>
<evidence type="ECO:0000256" key="5">
    <source>
        <dbReference type="ARBA" id="ARBA00022723"/>
    </source>
</evidence>
<evidence type="ECO:0000256" key="3">
    <source>
        <dbReference type="ARBA" id="ARBA00013025"/>
    </source>
</evidence>
<dbReference type="Gene3D" id="3.90.190.20">
    <property type="entry name" value="Mur ligase, C-terminal domain"/>
    <property type="match status" value="1"/>
</dbReference>